<evidence type="ECO:0000256" key="5">
    <source>
        <dbReference type="ARBA" id="ARBA00023125"/>
    </source>
</evidence>
<keyword evidence="2 8" id="KW-0863">Zinc-finger</keyword>
<proteinExistence type="predicted"/>
<evidence type="ECO:0000256" key="2">
    <source>
        <dbReference type="ARBA" id="ARBA00022771"/>
    </source>
</evidence>
<keyword evidence="4 9" id="KW-0805">Transcription regulation</keyword>
<evidence type="ECO:0000256" key="10">
    <source>
        <dbReference type="SAM" id="MobiDB-lite"/>
    </source>
</evidence>
<evidence type="ECO:0000313" key="13">
    <source>
        <dbReference type="Proteomes" id="UP000594263"/>
    </source>
</evidence>
<evidence type="ECO:0000256" key="7">
    <source>
        <dbReference type="ARBA" id="ARBA00023242"/>
    </source>
</evidence>
<comment type="subcellular location">
    <subcellularLocation>
        <location evidence="8 9">Nucleus</location>
    </subcellularLocation>
</comment>
<evidence type="ECO:0000256" key="9">
    <source>
        <dbReference type="RuleBase" id="RU369094"/>
    </source>
</evidence>
<feature type="domain" description="Dof-type" evidence="11">
    <location>
        <begin position="45"/>
        <end position="99"/>
    </location>
</feature>
<feature type="compositionally biased region" description="Low complexity" evidence="10">
    <location>
        <begin position="100"/>
        <end position="113"/>
    </location>
</feature>
<evidence type="ECO:0000256" key="3">
    <source>
        <dbReference type="ARBA" id="ARBA00022833"/>
    </source>
</evidence>
<evidence type="ECO:0000256" key="4">
    <source>
        <dbReference type="ARBA" id="ARBA00023015"/>
    </source>
</evidence>
<dbReference type="PANTHER" id="PTHR31992">
    <property type="entry name" value="DOF ZINC FINGER PROTEIN DOF1.4-RELATED"/>
    <property type="match status" value="1"/>
</dbReference>
<dbReference type="GO" id="GO:0003700">
    <property type="term" value="F:DNA-binding transcription factor activity"/>
    <property type="evidence" value="ECO:0007669"/>
    <property type="project" value="UniProtKB-UniRule"/>
</dbReference>
<evidence type="ECO:0000256" key="6">
    <source>
        <dbReference type="ARBA" id="ARBA00023163"/>
    </source>
</evidence>
<evidence type="ECO:0000259" key="11">
    <source>
        <dbReference type="PROSITE" id="PS50884"/>
    </source>
</evidence>
<comment type="function">
    <text evidence="9">Transcription factor that binds specifically to a 5'-AA[AG]G-3' consensus core sequence.</text>
</comment>
<dbReference type="PROSITE" id="PS50884">
    <property type="entry name" value="ZF_DOF_2"/>
    <property type="match status" value="1"/>
</dbReference>
<dbReference type="Proteomes" id="UP000594263">
    <property type="component" value="Unplaced"/>
</dbReference>
<accession>A0A7N0U9R6</accession>
<dbReference type="GO" id="GO:0005634">
    <property type="term" value="C:nucleus"/>
    <property type="evidence" value="ECO:0007669"/>
    <property type="project" value="UniProtKB-SubCell"/>
</dbReference>
<dbReference type="AlphaFoldDB" id="A0A7N0U9R6"/>
<name>A0A7N0U9R6_KALFE</name>
<keyword evidence="7 8" id="KW-0539">Nucleus</keyword>
<sequence length="354" mass="38054">MDDSSTQWPQGIGVVKVVDHHQNAGSVDQQQKRTTVGRPQKDQIVNCPRCNSVNTKFCYYNNYSLSQPRYFCKTCRRYWTAGGSLRNVPVGGGSRKNRRSSSSSAAAAQSSSQVQGVAKLSSPSSSSLHHQGHDLKLSFPPHPTTHDDIHHHYSNNTNPTFITKPNFSIDQFSCGKLLLAHLPNPNSSTNMTPLLPSMGLFKNPAVAVGNDGSRETTMIIPPDHQHAISNSSSASIFRSVGFPPIHQDQLLFKPGSINFSLDGFGGDGDGYAASSLQLGVQQQNNDGSTATGARLLFPFNQENLNKQQAQSAAAVAPASRDDAQFDHQQNRASSVQGDGSGAGFWTGMLGGGSW</sequence>
<feature type="region of interest" description="Disordered" evidence="10">
    <location>
        <begin position="316"/>
        <end position="339"/>
    </location>
</feature>
<keyword evidence="3 9" id="KW-0862">Zinc</keyword>
<dbReference type="PROSITE" id="PS01361">
    <property type="entry name" value="ZF_DOF_1"/>
    <property type="match status" value="1"/>
</dbReference>
<dbReference type="InterPro" id="IPR045174">
    <property type="entry name" value="Dof"/>
</dbReference>
<evidence type="ECO:0000313" key="12">
    <source>
        <dbReference type="EnsemblPlants" id="Kaladp0058s0463.1.v1.1"/>
    </source>
</evidence>
<keyword evidence="1 9" id="KW-0479">Metal-binding</keyword>
<dbReference type="GO" id="GO:0003677">
    <property type="term" value="F:DNA binding"/>
    <property type="evidence" value="ECO:0007669"/>
    <property type="project" value="UniProtKB-UniRule"/>
</dbReference>
<dbReference type="Pfam" id="PF02701">
    <property type="entry name" value="Zn_ribbon_Dof"/>
    <property type="match status" value="1"/>
</dbReference>
<evidence type="ECO:0000256" key="8">
    <source>
        <dbReference type="PROSITE-ProRule" id="PRU00071"/>
    </source>
</evidence>
<organism evidence="12 13">
    <name type="scientific">Kalanchoe fedtschenkoi</name>
    <name type="common">Lavender scallops</name>
    <name type="synonym">South American air plant</name>
    <dbReference type="NCBI Taxonomy" id="63787"/>
    <lineage>
        <taxon>Eukaryota</taxon>
        <taxon>Viridiplantae</taxon>
        <taxon>Streptophyta</taxon>
        <taxon>Embryophyta</taxon>
        <taxon>Tracheophyta</taxon>
        <taxon>Spermatophyta</taxon>
        <taxon>Magnoliopsida</taxon>
        <taxon>eudicotyledons</taxon>
        <taxon>Gunneridae</taxon>
        <taxon>Pentapetalae</taxon>
        <taxon>Saxifragales</taxon>
        <taxon>Crassulaceae</taxon>
        <taxon>Kalanchoe</taxon>
    </lineage>
</organism>
<keyword evidence="6 9" id="KW-0804">Transcription</keyword>
<protein>
    <recommendedName>
        <fullName evidence="9">Dof zinc finger protein</fullName>
    </recommendedName>
</protein>
<dbReference type="InterPro" id="IPR003851">
    <property type="entry name" value="Znf_Dof"/>
</dbReference>
<keyword evidence="13" id="KW-1185">Reference proteome</keyword>
<dbReference type="EnsemblPlants" id="Kaladp0058s0463.1.v1.1">
    <property type="protein sequence ID" value="Kaladp0058s0463.1.v1.1"/>
    <property type="gene ID" value="Kaladp0058s0463.v1.1"/>
</dbReference>
<dbReference type="GO" id="GO:0008270">
    <property type="term" value="F:zinc ion binding"/>
    <property type="evidence" value="ECO:0007669"/>
    <property type="project" value="UniProtKB-KW"/>
</dbReference>
<dbReference type="Gramene" id="Kaladp0058s0463.1.v1.1">
    <property type="protein sequence ID" value="Kaladp0058s0463.1.v1.1"/>
    <property type="gene ID" value="Kaladp0058s0463.v1.1"/>
</dbReference>
<keyword evidence="5 8" id="KW-0238">DNA-binding</keyword>
<reference evidence="12" key="1">
    <citation type="submission" date="2021-01" db="UniProtKB">
        <authorList>
            <consortium name="EnsemblPlants"/>
        </authorList>
    </citation>
    <scope>IDENTIFICATION</scope>
</reference>
<evidence type="ECO:0000256" key="1">
    <source>
        <dbReference type="ARBA" id="ARBA00022723"/>
    </source>
</evidence>
<dbReference type="PANTHER" id="PTHR31992:SF285">
    <property type="entry name" value="DOF ZINC FINGER PROTEIN DOF4.6"/>
    <property type="match status" value="1"/>
</dbReference>
<feature type="compositionally biased region" description="Basic and acidic residues" evidence="10">
    <location>
        <begin position="319"/>
        <end position="329"/>
    </location>
</feature>
<feature type="region of interest" description="Disordered" evidence="10">
    <location>
        <begin position="88"/>
        <end position="152"/>
    </location>
</feature>